<evidence type="ECO:0000256" key="4">
    <source>
        <dbReference type="ARBA" id="ARBA00023088"/>
    </source>
</evidence>
<dbReference type="Pfam" id="PF16555">
    <property type="entry name" value="GramPos_pilinD1"/>
    <property type="match status" value="1"/>
</dbReference>
<dbReference type="Pfam" id="PF00746">
    <property type="entry name" value="Gram_pos_anchor"/>
    <property type="match status" value="1"/>
</dbReference>
<evidence type="ECO:0000259" key="7">
    <source>
        <dbReference type="PROSITE" id="PS50847"/>
    </source>
</evidence>
<dbReference type="InterPro" id="IPR013783">
    <property type="entry name" value="Ig-like_fold"/>
</dbReference>
<comment type="caution">
    <text evidence="8">The sequence shown here is derived from an EMBL/GenBank/DDBJ whole genome shotgun (WGS) entry which is preliminary data.</text>
</comment>
<keyword evidence="9" id="KW-1185">Reference proteome</keyword>
<feature type="signal peptide" evidence="6">
    <location>
        <begin position="1"/>
        <end position="36"/>
    </location>
</feature>
<gene>
    <name evidence="8" type="ORF">GCM10009768_10820</name>
</gene>
<dbReference type="InterPro" id="IPR026466">
    <property type="entry name" value="Fim_isopep_form_D2_dom"/>
</dbReference>
<dbReference type="InterPro" id="IPR032364">
    <property type="entry name" value="GramPos_pilinD1_N"/>
</dbReference>
<dbReference type="PROSITE" id="PS50847">
    <property type="entry name" value="GRAM_POS_ANCHORING"/>
    <property type="match status" value="1"/>
</dbReference>
<sequence>MSEHTASRALSRGLAATAALAVGAAGLFVGGTAAFADNIDTAKTGSIIVNKFENPGNGTMNPDGTGAAPKTKPIAGVGFEVCHVDGIDLTAAGNTGWNQVKAVSNAQLLAAQNGTQLASYTLSNCTTLPDTDAAGVASSGRLALGAYLVREVKAPANAAKKADPFIVTVPTPSVNSGTGTGAWVYDVNVYPKNTVGNPPVKRIDDQAPSSAAVGSDVQFSVEQIVPGIAAGETYQKFTLSDTLDGRLSPKVGTVKVLVDGVALAAADFTTTGSAGQTVKVQLTASGLAKLSAGAKVRFEFAATITSVGDGKIENTAFVNVNDMDYTPAKPGEPGGPDPENPTNTVKTRWGLAQIVKVDPSKKGLTGAEFEVRMGDTAECTADTVFADVKDPADTSKKLVVSSGANGVVNIPGLWVGSDSVNDKGEETIGLATRCYQLVEVKAPAGFVLPIGADALTNVVVKPGTTANAVIDIENKQQEVPELPLTGAAGQVLMIAGGLALVAVAAGTVLVSRRKQQRA</sequence>
<name>A0ABN2LCH0_9MICO</name>
<keyword evidence="2" id="KW-0964">Secreted</keyword>
<evidence type="ECO:0000256" key="2">
    <source>
        <dbReference type="ARBA" id="ARBA00022525"/>
    </source>
</evidence>
<feature type="transmembrane region" description="Helical" evidence="5">
    <location>
        <begin position="491"/>
        <end position="510"/>
    </location>
</feature>
<dbReference type="NCBIfam" id="NF033902">
    <property type="entry name" value="iso_D2_wall_anc"/>
    <property type="match status" value="1"/>
</dbReference>
<evidence type="ECO:0000256" key="5">
    <source>
        <dbReference type="SAM" id="Phobius"/>
    </source>
</evidence>
<dbReference type="RefSeq" id="WP_344030297.1">
    <property type="nucleotide sequence ID" value="NZ_BAAAOB010000001.1"/>
</dbReference>
<dbReference type="Gene3D" id="2.60.40.10">
    <property type="entry name" value="Immunoglobulins"/>
    <property type="match status" value="2"/>
</dbReference>
<keyword evidence="1" id="KW-0134">Cell wall</keyword>
<dbReference type="InterPro" id="IPR048052">
    <property type="entry name" value="FM1-like"/>
</dbReference>
<evidence type="ECO:0000313" key="8">
    <source>
        <dbReference type="EMBL" id="GAA1783803.1"/>
    </source>
</evidence>
<reference evidence="8 9" key="1">
    <citation type="journal article" date="2019" name="Int. J. Syst. Evol. Microbiol.">
        <title>The Global Catalogue of Microorganisms (GCM) 10K type strain sequencing project: providing services to taxonomists for standard genome sequencing and annotation.</title>
        <authorList>
            <consortium name="The Broad Institute Genomics Platform"/>
            <consortium name="The Broad Institute Genome Sequencing Center for Infectious Disease"/>
            <person name="Wu L."/>
            <person name="Ma J."/>
        </authorList>
    </citation>
    <scope>NUCLEOTIDE SEQUENCE [LARGE SCALE GENOMIC DNA]</scope>
    <source>
        <strain evidence="8 9">JCM 14736</strain>
    </source>
</reference>
<dbReference type="InterPro" id="IPR019931">
    <property type="entry name" value="LPXTG_anchor"/>
</dbReference>
<evidence type="ECO:0000313" key="9">
    <source>
        <dbReference type="Proteomes" id="UP001500851"/>
    </source>
</evidence>
<evidence type="ECO:0000256" key="1">
    <source>
        <dbReference type="ARBA" id="ARBA00022512"/>
    </source>
</evidence>
<keyword evidence="5" id="KW-0812">Transmembrane</keyword>
<proteinExistence type="predicted"/>
<dbReference type="NCBIfam" id="TIGR01167">
    <property type="entry name" value="LPXTG_anchor"/>
    <property type="match status" value="1"/>
</dbReference>
<evidence type="ECO:0000256" key="6">
    <source>
        <dbReference type="SAM" id="SignalP"/>
    </source>
</evidence>
<feature type="domain" description="Gram-positive cocci surface proteins LPxTG" evidence="7">
    <location>
        <begin position="482"/>
        <end position="518"/>
    </location>
</feature>
<dbReference type="Gene3D" id="2.60.40.740">
    <property type="match status" value="1"/>
</dbReference>
<keyword evidence="5" id="KW-0472">Membrane</keyword>
<organism evidence="8 9">
    <name type="scientific">Leucobacter iarius</name>
    <dbReference type="NCBI Taxonomy" id="333963"/>
    <lineage>
        <taxon>Bacteria</taxon>
        <taxon>Bacillati</taxon>
        <taxon>Actinomycetota</taxon>
        <taxon>Actinomycetes</taxon>
        <taxon>Micrococcales</taxon>
        <taxon>Microbacteriaceae</taxon>
        <taxon>Leucobacter</taxon>
    </lineage>
</organism>
<dbReference type="Proteomes" id="UP001500851">
    <property type="component" value="Unassembled WGS sequence"/>
</dbReference>
<feature type="chain" id="PRO_5045275551" evidence="6">
    <location>
        <begin position="37"/>
        <end position="518"/>
    </location>
</feature>
<keyword evidence="5" id="KW-1133">Transmembrane helix</keyword>
<keyword evidence="3 6" id="KW-0732">Signal</keyword>
<protein>
    <submittedName>
        <fullName evidence="8">SpaH/EbpB family LPXTG-anchored major pilin</fullName>
    </submittedName>
</protein>
<evidence type="ECO:0000256" key="3">
    <source>
        <dbReference type="ARBA" id="ARBA00022729"/>
    </source>
</evidence>
<accession>A0ABN2LCH0</accession>
<dbReference type="EMBL" id="BAAAOB010000001">
    <property type="protein sequence ID" value="GAA1783803.1"/>
    <property type="molecule type" value="Genomic_DNA"/>
</dbReference>
<keyword evidence="4" id="KW-0572">Peptidoglycan-anchor</keyword>
<dbReference type="NCBIfam" id="TIGR04226">
    <property type="entry name" value="RrgB_K2N_iso_D2"/>
    <property type="match status" value="1"/>
</dbReference>